<dbReference type="KEGG" id="fmr:Fuma_01056"/>
<dbReference type="PANTHER" id="PTHR35519:SF2">
    <property type="entry name" value="PH DOMAIN PROTEIN"/>
    <property type="match status" value="1"/>
</dbReference>
<evidence type="ECO:0000313" key="2">
    <source>
        <dbReference type="EMBL" id="APZ91468.1"/>
    </source>
</evidence>
<dbReference type="OrthoDB" id="513552at2"/>
<evidence type="ECO:0000256" key="1">
    <source>
        <dbReference type="SAM" id="MobiDB-lite"/>
    </source>
</evidence>
<dbReference type="Pfam" id="PF13430">
    <property type="entry name" value="DUF4112"/>
    <property type="match status" value="1"/>
</dbReference>
<dbReference type="STRING" id="1891926.Fuma_01056"/>
<dbReference type="RefSeq" id="WP_083732542.1">
    <property type="nucleotide sequence ID" value="NZ_CP017641.1"/>
</dbReference>
<dbReference type="EMBL" id="CP017641">
    <property type="protein sequence ID" value="APZ91468.1"/>
    <property type="molecule type" value="Genomic_DNA"/>
</dbReference>
<gene>
    <name evidence="2" type="ORF">Fuma_01056</name>
</gene>
<reference evidence="2 3" key="1">
    <citation type="journal article" date="2016" name="Front. Microbiol.">
        <title>Fuerstia marisgermanicae gen. nov., sp. nov., an Unusual Member of the Phylum Planctomycetes from the German Wadden Sea.</title>
        <authorList>
            <person name="Kohn T."/>
            <person name="Heuer A."/>
            <person name="Jogler M."/>
            <person name="Vollmers J."/>
            <person name="Boedeker C."/>
            <person name="Bunk B."/>
            <person name="Rast P."/>
            <person name="Borchert D."/>
            <person name="Glockner I."/>
            <person name="Freese H.M."/>
            <person name="Klenk H.P."/>
            <person name="Overmann J."/>
            <person name="Kaster A.K."/>
            <person name="Rohde M."/>
            <person name="Wiegand S."/>
            <person name="Jogler C."/>
        </authorList>
    </citation>
    <scope>NUCLEOTIDE SEQUENCE [LARGE SCALE GENOMIC DNA]</scope>
    <source>
        <strain evidence="2 3">NH11</strain>
    </source>
</reference>
<evidence type="ECO:0008006" key="4">
    <source>
        <dbReference type="Google" id="ProtNLM"/>
    </source>
</evidence>
<dbReference type="PANTHER" id="PTHR35519">
    <property type="entry name" value="MEMBRANE PROTEINS"/>
    <property type="match status" value="1"/>
</dbReference>
<dbReference type="InterPro" id="IPR025187">
    <property type="entry name" value="DUF4112"/>
</dbReference>
<dbReference type="Proteomes" id="UP000187735">
    <property type="component" value="Chromosome"/>
</dbReference>
<protein>
    <recommendedName>
        <fullName evidence="4">DUF4112 domain-containing protein</fullName>
    </recommendedName>
</protein>
<feature type="region of interest" description="Disordered" evidence="1">
    <location>
        <begin position="1"/>
        <end position="23"/>
    </location>
</feature>
<sequence length="150" mass="16195">MNATVLPSATHEPTARPTTDDDASIHRRLRRVNRLGDWLDTAIRVPGTNYNIGWDTIIGLAPGIGDFVTAAMSAWIINEARHLGVSKFTLARMIANTGLDAVIGAVPVAGDLFDAAFKANVKNLKLLRKSLHKRGLITEEEAASVRVVGQ</sequence>
<dbReference type="AlphaFoldDB" id="A0A1P8WBN3"/>
<evidence type="ECO:0000313" key="3">
    <source>
        <dbReference type="Proteomes" id="UP000187735"/>
    </source>
</evidence>
<keyword evidence="3" id="KW-1185">Reference proteome</keyword>
<name>A0A1P8WBN3_9PLAN</name>
<proteinExistence type="predicted"/>
<organism evidence="2 3">
    <name type="scientific">Fuerstiella marisgermanici</name>
    <dbReference type="NCBI Taxonomy" id="1891926"/>
    <lineage>
        <taxon>Bacteria</taxon>
        <taxon>Pseudomonadati</taxon>
        <taxon>Planctomycetota</taxon>
        <taxon>Planctomycetia</taxon>
        <taxon>Planctomycetales</taxon>
        <taxon>Planctomycetaceae</taxon>
        <taxon>Fuerstiella</taxon>
    </lineage>
</organism>
<accession>A0A1P8WBN3</accession>